<evidence type="ECO:0000256" key="1">
    <source>
        <dbReference type="ARBA" id="ARBA00008777"/>
    </source>
</evidence>
<dbReference type="EMBL" id="CASHTH010000353">
    <property type="protein sequence ID" value="CAI7998710.1"/>
    <property type="molecule type" value="Genomic_DNA"/>
</dbReference>
<sequence>MRHRRSGRKFGRASAPRKAMYRIMVTDLLRHEVIRTTHAKSKEVAPLAEKMVTHAKRGDLHNRRQAAAFITDKKVLSKAFDELADRYRDRNGGYTRVIKLGKRAGDGAEMALIELVD</sequence>
<keyword evidence="11" id="KW-1185">Reference proteome</keyword>
<dbReference type="GO" id="GO:0022625">
    <property type="term" value="C:cytosolic large ribosomal subunit"/>
    <property type="evidence" value="ECO:0007669"/>
    <property type="project" value="TreeGrafter"/>
</dbReference>
<dbReference type="Proteomes" id="UP001174909">
    <property type="component" value="Unassembled WGS sequence"/>
</dbReference>
<evidence type="ECO:0000256" key="4">
    <source>
        <dbReference type="ARBA" id="ARBA00035290"/>
    </source>
</evidence>
<gene>
    <name evidence="10" type="ORF">GBAR_LOCUS2507</name>
</gene>
<reference evidence="10" key="1">
    <citation type="submission" date="2023-03" db="EMBL/GenBank/DDBJ databases">
        <authorList>
            <person name="Steffen K."/>
            <person name="Cardenas P."/>
        </authorList>
    </citation>
    <scope>NUCLEOTIDE SEQUENCE</scope>
</reference>
<keyword evidence="2 9" id="KW-0689">Ribosomal protein</keyword>
<dbReference type="SUPFAM" id="SSF64263">
    <property type="entry name" value="Prokaryotic ribosomal protein L17"/>
    <property type="match status" value="1"/>
</dbReference>
<dbReference type="AlphaFoldDB" id="A0AA35QZX1"/>
<name>A0AA35QZX1_GEOBA</name>
<accession>A0AA35QZX1</accession>
<dbReference type="InterPro" id="IPR000456">
    <property type="entry name" value="Ribosomal_bL17"/>
</dbReference>
<evidence type="ECO:0000313" key="10">
    <source>
        <dbReference type="EMBL" id="CAI7998710.1"/>
    </source>
</evidence>
<dbReference type="NCBIfam" id="TIGR00059">
    <property type="entry name" value="L17"/>
    <property type="match status" value="1"/>
</dbReference>
<dbReference type="GO" id="GO:0006412">
    <property type="term" value="P:translation"/>
    <property type="evidence" value="ECO:0007669"/>
    <property type="project" value="InterPro"/>
</dbReference>
<comment type="similarity">
    <text evidence="1 9">Belongs to the bacterial ribosomal protein bL17 family.</text>
</comment>
<evidence type="ECO:0000313" key="11">
    <source>
        <dbReference type="Proteomes" id="UP001174909"/>
    </source>
</evidence>
<evidence type="ECO:0000256" key="3">
    <source>
        <dbReference type="ARBA" id="ARBA00023274"/>
    </source>
</evidence>
<dbReference type="FunFam" id="3.90.1030.10:FF:000001">
    <property type="entry name" value="50S ribosomal protein L17"/>
    <property type="match status" value="1"/>
</dbReference>
<protein>
    <recommendedName>
        <fullName evidence="6">Large ribosomal subunit protein bL17c</fullName>
    </recommendedName>
    <alternativeName>
        <fullName evidence="5">39S ribosomal protein L17, mitochondrial</fullName>
    </alternativeName>
    <alternativeName>
        <fullName evidence="7">50S ribosomal protein L17, chloroplastic</fullName>
    </alternativeName>
    <alternativeName>
        <fullName evidence="8">CL17</fullName>
    </alternativeName>
    <alternativeName>
        <fullName evidence="4">Large ribosomal subunit protein bL17m</fullName>
    </alternativeName>
</protein>
<dbReference type="Gene3D" id="3.90.1030.10">
    <property type="entry name" value="Ribosomal protein L17"/>
    <property type="match status" value="1"/>
</dbReference>
<dbReference type="PANTHER" id="PTHR14413:SF16">
    <property type="entry name" value="LARGE RIBOSOMAL SUBUNIT PROTEIN BL17M"/>
    <property type="match status" value="1"/>
</dbReference>
<dbReference type="HAMAP" id="MF_01368">
    <property type="entry name" value="Ribosomal_bL17"/>
    <property type="match status" value="1"/>
</dbReference>
<dbReference type="InterPro" id="IPR036373">
    <property type="entry name" value="Ribosomal_bL17_sf"/>
</dbReference>
<evidence type="ECO:0000256" key="5">
    <source>
        <dbReference type="ARBA" id="ARBA00035413"/>
    </source>
</evidence>
<evidence type="ECO:0000256" key="7">
    <source>
        <dbReference type="ARBA" id="ARBA00077677"/>
    </source>
</evidence>
<dbReference type="InterPro" id="IPR047859">
    <property type="entry name" value="Ribosomal_bL17_CS"/>
</dbReference>
<comment type="caution">
    <text evidence="10">The sequence shown here is derived from an EMBL/GenBank/DDBJ whole genome shotgun (WGS) entry which is preliminary data.</text>
</comment>
<evidence type="ECO:0000256" key="2">
    <source>
        <dbReference type="ARBA" id="ARBA00022980"/>
    </source>
</evidence>
<dbReference type="PROSITE" id="PS01167">
    <property type="entry name" value="RIBOSOMAL_L17"/>
    <property type="match status" value="1"/>
</dbReference>
<dbReference type="PANTHER" id="PTHR14413">
    <property type="entry name" value="RIBOSOMAL PROTEIN L17"/>
    <property type="match status" value="1"/>
</dbReference>
<evidence type="ECO:0000256" key="6">
    <source>
        <dbReference type="ARBA" id="ARBA00072708"/>
    </source>
</evidence>
<organism evidence="10 11">
    <name type="scientific">Geodia barretti</name>
    <name type="common">Barrett's horny sponge</name>
    <dbReference type="NCBI Taxonomy" id="519541"/>
    <lineage>
        <taxon>Eukaryota</taxon>
        <taxon>Metazoa</taxon>
        <taxon>Porifera</taxon>
        <taxon>Demospongiae</taxon>
        <taxon>Heteroscleromorpha</taxon>
        <taxon>Tetractinellida</taxon>
        <taxon>Astrophorina</taxon>
        <taxon>Geodiidae</taxon>
        <taxon>Geodia</taxon>
    </lineage>
</organism>
<dbReference type="Pfam" id="PF01196">
    <property type="entry name" value="Ribosomal_L17"/>
    <property type="match status" value="1"/>
</dbReference>
<evidence type="ECO:0000256" key="9">
    <source>
        <dbReference type="RuleBase" id="RU000660"/>
    </source>
</evidence>
<proteinExistence type="inferred from homology"/>
<evidence type="ECO:0000256" key="8">
    <source>
        <dbReference type="ARBA" id="ARBA00082728"/>
    </source>
</evidence>
<dbReference type="GO" id="GO:0003735">
    <property type="term" value="F:structural constituent of ribosome"/>
    <property type="evidence" value="ECO:0007669"/>
    <property type="project" value="InterPro"/>
</dbReference>
<keyword evidence="3 9" id="KW-0687">Ribonucleoprotein</keyword>